<dbReference type="Pfam" id="PF07949">
    <property type="entry name" value="YbbR"/>
    <property type="match status" value="1"/>
</dbReference>
<dbReference type="InterPro" id="IPR012505">
    <property type="entry name" value="YbbR"/>
</dbReference>
<dbReference type="Gene3D" id="2.170.120.40">
    <property type="entry name" value="YbbR-like domain"/>
    <property type="match status" value="1"/>
</dbReference>
<dbReference type="InterPro" id="IPR053154">
    <property type="entry name" value="c-di-AMP_regulator"/>
</dbReference>
<keyword evidence="2" id="KW-1185">Reference proteome</keyword>
<accession>A0A0N8WFJ6</accession>
<proteinExistence type="predicted"/>
<evidence type="ECO:0000313" key="2">
    <source>
        <dbReference type="Proteomes" id="UP000050827"/>
    </source>
</evidence>
<evidence type="ECO:0008006" key="3">
    <source>
        <dbReference type="Google" id="ProtNLM"/>
    </source>
</evidence>
<dbReference type="AlphaFoldDB" id="A0A0N8WFJ6"/>
<comment type="caution">
    <text evidence="1">The sequence shown here is derived from an EMBL/GenBank/DDBJ whole genome shotgun (WGS) entry which is preliminary data.</text>
</comment>
<sequence length="318" mass="36240">MLKKLIGGLNKRKVKVFSLFLICSFLAWFLSNLSEPYESRANFNLNYKNLPDTLLLGNDAVNSIEAKIRTSGFQFLYYNFSNKRVDVDLSQVEYRNGNYILTEDAVKKQMERQLSQSISLIDLDRDQLEVNLYQVASKEVPIKADIDLQFKQNYILNGDLKLSPDKILVKGPKAEIDTLTAIYTSKVEMTDLSSDFSENVLLVFPKSLNNSIFATNRTNVSGKVDKFSEKVFDIPIQVLNFPEGYKVNTFPNSITVLCKATIDQLKTITSKDFEIVADYKQLNGSNGNELFLEVTKKPEKVHGVRLLENKINFVLEQE</sequence>
<reference evidence="1 2" key="1">
    <citation type="submission" date="2015-04" db="EMBL/GenBank/DDBJ databases">
        <title>Complete genome of flavobacterium.</title>
        <authorList>
            <person name="Kwon Y.M."/>
            <person name="Kim S.-J."/>
        </authorList>
    </citation>
    <scope>NUCLEOTIDE SEQUENCE [LARGE SCALE GENOMIC DNA]</scope>
    <source>
        <strain evidence="1 2">DK169</strain>
    </source>
</reference>
<dbReference type="STRING" id="346185.AAY42_02460"/>
<dbReference type="Gene3D" id="2.170.120.30">
    <property type="match status" value="1"/>
</dbReference>
<dbReference type="Proteomes" id="UP000050827">
    <property type="component" value="Unassembled WGS sequence"/>
</dbReference>
<name>A0A0N8WFJ6_9FLAO</name>
<gene>
    <name evidence="1" type="ORF">AAY42_02460</name>
</gene>
<evidence type="ECO:0000313" key="1">
    <source>
        <dbReference type="EMBL" id="KQC28883.1"/>
    </source>
</evidence>
<protein>
    <recommendedName>
        <fullName evidence="3">YbbR-like domain-containing protein</fullName>
    </recommendedName>
</protein>
<dbReference type="PANTHER" id="PTHR37804">
    <property type="entry name" value="CDAA REGULATORY PROTEIN CDAR"/>
    <property type="match status" value="1"/>
</dbReference>
<dbReference type="PANTHER" id="PTHR37804:SF1">
    <property type="entry name" value="CDAA REGULATORY PROTEIN CDAR"/>
    <property type="match status" value="1"/>
</dbReference>
<organism evidence="1 2">
    <name type="scientific">Flagellimonas eckloniae</name>
    <dbReference type="NCBI Taxonomy" id="346185"/>
    <lineage>
        <taxon>Bacteria</taxon>
        <taxon>Pseudomonadati</taxon>
        <taxon>Bacteroidota</taxon>
        <taxon>Flavobacteriia</taxon>
        <taxon>Flavobacteriales</taxon>
        <taxon>Flavobacteriaceae</taxon>
        <taxon>Flagellimonas</taxon>
    </lineage>
</organism>
<dbReference type="EMBL" id="LCTZ01000002">
    <property type="protein sequence ID" value="KQC28883.1"/>
    <property type="molecule type" value="Genomic_DNA"/>
</dbReference>